<evidence type="ECO:0000313" key="1">
    <source>
        <dbReference type="EMBL" id="QIG71292.1"/>
    </source>
</evidence>
<accession>A0A7S5R572</accession>
<dbReference type="Proteomes" id="UP000629603">
    <property type="component" value="Segment"/>
</dbReference>
<proteinExistence type="predicted"/>
<gene>
    <name evidence="1" type="ORF">EVB93_185</name>
</gene>
<protein>
    <submittedName>
        <fullName evidence="1">Uncharacterized protein</fullName>
    </submittedName>
</protein>
<sequence>MSEITLGQADKIQQICKDVQVEGAHFIFRLATALAADVGYSLYPESDYNYGAESDTIRNLRSLAQSMGYKLEPL</sequence>
<keyword evidence="2" id="KW-1185">Reference proteome</keyword>
<organism evidence="1 2">
    <name type="scientific">Rhizobium phage RHph_TM30</name>
    <dbReference type="NCBI Taxonomy" id="2509764"/>
    <lineage>
        <taxon>Viruses</taxon>
        <taxon>Duplodnaviria</taxon>
        <taxon>Heunggongvirae</taxon>
        <taxon>Uroviricota</taxon>
        <taxon>Caudoviricetes</taxon>
        <taxon>Kleczkowskaviridae</taxon>
        <taxon>Cuauhnahuacvirus</taxon>
        <taxon>Cuauhnahuacvirus TM30</taxon>
    </lineage>
</organism>
<evidence type="ECO:0000313" key="2">
    <source>
        <dbReference type="Proteomes" id="UP000629603"/>
    </source>
</evidence>
<name>A0A7S5R572_9CAUD</name>
<dbReference type="EMBL" id="MN988521">
    <property type="protein sequence ID" value="QIG71292.1"/>
    <property type="molecule type" value="Genomic_DNA"/>
</dbReference>
<reference evidence="1 2" key="1">
    <citation type="submission" date="2020-01" db="EMBL/GenBank/DDBJ databases">
        <title>Patterns of diversity and host range of bacteriophage communities associated with bean-nodulatin bacteria.</title>
        <authorList>
            <person name="Vann Cauwenberghe J."/>
            <person name="Santamaria R.I."/>
            <person name="Bustos P."/>
            <person name="Juarez S."/>
            <person name="Gonzalez V."/>
        </authorList>
    </citation>
    <scope>NUCLEOTIDE SEQUENCE [LARGE SCALE GENOMIC DNA]</scope>
</reference>